<name>A0ABU2MWG7_9ACTN</name>
<dbReference type="EMBL" id="JAVREL010000017">
    <property type="protein sequence ID" value="MDT0345992.1"/>
    <property type="molecule type" value="Genomic_DNA"/>
</dbReference>
<accession>A0ABU2MWG7</accession>
<evidence type="ECO:0000313" key="1">
    <source>
        <dbReference type="EMBL" id="MDT0345992.1"/>
    </source>
</evidence>
<dbReference type="Proteomes" id="UP001183246">
    <property type="component" value="Unassembled WGS sequence"/>
</dbReference>
<reference evidence="2" key="1">
    <citation type="submission" date="2023-07" db="EMBL/GenBank/DDBJ databases">
        <title>30 novel species of actinomycetes from the DSMZ collection.</title>
        <authorList>
            <person name="Nouioui I."/>
        </authorList>
    </citation>
    <scope>NUCLEOTIDE SEQUENCE [LARGE SCALE GENOMIC DNA]</scope>
    <source>
        <strain evidence="2">DSM 44938</strain>
    </source>
</reference>
<evidence type="ECO:0000313" key="2">
    <source>
        <dbReference type="Proteomes" id="UP001183246"/>
    </source>
</evidence>
<organism evidence="1 2">
    <name type="scientific">Streptomyces litchfieldiae</name>
    <dbReference type="NCBI Taxonomy" id="3075543"/>
    <lineage>
        <taxon>Bacteria</taxon>
        <taxon>Bacillati</taxon>
        <taxon>Actinomycetota</taxon>
        <taxon>Actinomycetes</taxon>
        <taxon>Kitasatosporales</taxon>
        <taxon>Streptomycetaceae</taxon>
        <taxon>Streptomyces</taxon>
    </lineage>
</organism>
<gene>
    <name evidence="1" type="ORF">RM590_25880</name>
</gene>
<protein>
    <submittedName>
        <fullName evidence="1">Uncharacterized protein</fullName>
    </submittedName>
</protein>
<proteinExistence type="predicted"/>
<keyword evidence="2" id="KW-1185">Reference proteome</keyword>
<dbReference type="RefSeq" id="WP_311707129.1">
    <property type="nucleotide sequence ID" value="NZ_JAVREL010000017.1"/>
</dbReference>
<sequence length="93" mass="9501">MPDVVELSVDHVVSADGDSVVCVVRSLSGAAAPGISLTVAGADPGAVLRLDWIKRYERLVDLLDPPHNAKIALTGPAAAAVTAGARLVTTPDF</sequence>
<comment type="caution">
    <text evidence="1">The sequence shown here is derived from an EMBL/GenBank/DDBJ whole genome shotgun (WGS) entry which is preliminary data.</text>
</comment>